<dbReference type="OrthoDB" id="429813at2759"/>
<keyword evidence="5" id="KW-1185">Reference proteome</keyword>
<proteinExistence type="predicted"/>
<dbReference type="GO" id="GO:0031177">
    <property type="term" value="F:phosphopantetheine binding"/>
    <property type="evidence" value="ECO:0007669"/>
    <property type="project" value="InterPro"/>
</dbReference>
<dbReference type="InterPro" id="IPR020845">
    <property type="entry name" value="AMP-binding_CS"/>
</dbReference>
<accession>A0A0D7AZ08</accession>
<protein>
    <submittedName>
        <fullName evidence="4">L-aminoadipate-semialdehyde dehydrogenase</fullName>
    </submittedName>
</protein>
<evidence type="ECO:0000313" key="5">
    <source>
        <dbReference type="Proteomes" id="UP000054007"/>
    </source>
</evidence>
<dbReference type="PANTHER" id="PTHR43439">
    <property type="entry name" value="PHENYLACETATE-COENZYME A LIGASE"/>
    <property type="match status" value="1"/>
</dbReference>
<dbReference type="SUPFAM" id="SSF51735">
    <property type="entry name" value="NAD(P)-binding Rossmann-fold domains"/>
    <property type="match status" value="2"/>
</dbReference>
<dbReference type="STRING" id="1314674.A0A0D7AZ08"/>
<dbReference type="InterPro" id="IPR051414">
    <property type="entry name" value="Adenylate-forming_Reductase"/>
</dbReference>
<dbReference type="SUPFAM" id="SSF47336">
    <property type="entry name" value="ACP-like"/>
    <property type="match status" value="1"/>
</dbReference>
<keyword evidence="1" id="KW-0596">Phosphopantetheine</keyword>
<reference evidence="4 5" key="1">
    <citation type="journal article" date="2015" name="Fungal Genet. Biol.">
        <title>Evolution of novel wood decay mechanisms in Agaricales revealed by the genome sequences of Fistulina hepatica and Cylindrobasidium torrendii.</title>
        <authorList>
            <person name="Floudas D."/>
            <person name="Held B.W."/>
            <person name="Riley R."/>
            <person name="Nagy L.G."/>
            <person name="Koehler G."/>
            <person name="Ransdell A.S."/>
            <person name="Younus H."/>
            <person name="Chow J."/>
            <person name="Chiniquy J."/>
            <person name="Lipzen A."/>
            <person name="Tritt A."/>
            <person name="Sun H."/>
            <person name="Haridas S."/>
            <person name="LaButti K."/>
            <person name="Ohm R.A."/>
            <person name="Kues U."/>
            <person name="Blanchette R.A."/>
            <person name="Grigoriev I.V."/>
            <person name="Minto R.E."/>
            <person name="Hibbett D.S."/>
        </authorList>
    </citation>
    <scope>NUCLEOTIDE SEQUENCE [LARGE SCALE GENOMIC DNA]</scope>
    <source>
        <strain evidence="4 5">FP15055 ss-10</strain>
    </source>
</reference>
<gene>
    <name evidence="4" type="ORF">CYLTODRAFT_382699</name>
</gene>
<dbReference type="InterPro" id="IPR042099">
    <property type="entry name" value="ANL_N_sf"/>
</dbReference>
<dbReference type="Pfam" id="PF07993">
    <property type="entry name" value="NAD_binding_4"/>
    <property type="match status" value="2"/>
</dbReference>
<dbReference type="Gene3D" id="1.10.1200.10">
    <property type="entry name" value="ACP-like"/>
    <property type="match status" value="1"/>
</dbReference>
<keyword evidence="2" id="KW-0597">Phosphoprotein</keyword>
<evidence type="ECO:0000313" key="4">
    <source>
        <dbReference type="EMBL" id="KIY63134.1"/>
    </source>
</evidence>
<evidence type="ECO:0000259" key="3">
    <source>
        <dbReference type="PROSITE" id="PS50075"/>
    </source>
</evidence>
<dbReference type="InterPro" id="IPR009081">
    <property type="entry name" value="PP-bd_ACP"/>
</dbReference>
<dbReference type="Gene3D" id="3.40.50.12780">
    <property type="entry name" value="N-terminal domain of ligase-like"/>
    <property type="match status" value="1"/>
</dbReference>
<dbReference type="Pfam" id="PF00550">
    <property type="entry name" value="PP-binding"/>
    <property type="match status" value="1"/>
</dbReference>
<dbReference type="InterPro" id="IPR013120">
    <property type="entry name" value="FAR_NAD-bd"/>
</dbReference>
<dbReference type="AlphaFoldDB" id="A0A0D7AZ08"/>
<dbReference type="PANTHER" id="PTHR43439:SF2">
    <property type="entry name" value="ENZYME, PUTATIVE (JCVI)-RELATED"/>
    <property type="match status" value="1"/>
</dbReference>
<name>A0A0D7AZ08_9AGAR</name>
<dbReference type="EMBL" id="KN880719">
    <property type="protein sequence ID" value="KIY63134.1"/>
    <property type="molecule type" value="Genomic_DNA"/>
</dbReference>
<dbReference type="SMART" id="SM00823">
    <property type="entry name" value="PKS_PP"/>
    <property type="match status" value="1"/>
</dbReference>
<dbReference type="SUPFAM" id="SSF56801">
    <property type="entry name" value="Acetyl-CoA synthetase-like"/>
    <property type="match status" value="1"/>
</dbReference>
<organism evidence="4 5">
    <name type="scientific">Cylindrobasidium torrendii FP15055 ss-10</name>
    <dbReference type="NCBI Taxonomy" id="1314674"/>
    <lineage>
        <taxon>Eukaryota</taxon>
        <taxon>Fungi</taxon>
        <taxon>Dikarya</taxon>
        <taxon>Basidiomycota</taxon>
        <taxon>Agaricomycotina</taxon>
        <taxon>Agaricomycetes</taxon>
        <taxon>Agaricomycetidae</taxon>
        <taxon>Agaricales</taxon>
        <taxon>Marasmiineae</taxon>
        <taxon>Physalacriaceae</taxon>
        <taxon>Cylindrobasidium</taxon>
    </lineage>
</organism>
<dbReference type="Gene3D" id="3.40.50.720">
    <property type="entry name" value="NAD(P)-binding Rossmann-like Domain"/>
    <property type="match status" value="2"/>
</dbReference>
<dbReference type="Pfam" id="PF23562">
    <property type="entry name" value="AMP-binding_C_3"/>
    <property type="match status" value="1"/>
</dbReference>
<sequence>MNSTNLPVKSITELISVRARDNADDTFVYTGDASDGNKVSLRSLTFKEGVAAVDRLAWHYSKLNICPKPPVGEVPPVQVISVLTSSSIDETLLEIALAKLGLTALLLAANNSVTTVAHLIKLTKATHLIYGAKFEATAKEASATLAAQDYYIEIIPEAWFPLWGPQGVSNSSIEPFAPYLSGDQEASRPAVILHSSGSTGFPKPVFLPHSAMVYISAHNQFSAVFSTLPVFHGAGHFLIFASIYAGGYVCIFPPHLPLTPANICEVIAQLTPRARQIFAVPYVVKLLGETEEGVRAMAAMDFVATTGAPIPNDLGDRLVTAGVNLMSLYGATEIGSLMTSVRNYALDKLWNWVRPSAVTIDYLVFEPQGDDTFELVIKDGFPTKVQTNRPDGSYATKDLFRRHPDHPNFYQYLGRLDDTLVHSLGEKTNPVPMENCIRGNSPFVKEAIVFGAGRSQTGCLILPADEGENMTTDEFLDMVWPVIEQANEEAPSHSRIVREMVEILPHDTVIPVAPKMSIVRPACYAKFADIIDSVYKRMERDENVGEKKKLFGVELEDYLFKTVSSVLDTHHAAGLNLTVDLFAFGVDSLHASRIHNHIQQEIDLGEHKVGSTVVYDHPSIKKLAAYLEQLQSGGTVKTGTDHEKMLSYVEKWLAEVKPRSVSGGQAKPTDARVVVLTGATGSLGVHILSRLTASSAVRKVICLSRAKSHEDSLSRLRRSAVLRKVQIDEKKMISYSATVQAPFLGLTEEQYDELKSEVTDIVHNAWPVNFVMNVDSFDEHIGGAANLMNLALETPWSEPATFLFSSSIACRMASPGEFCDENFPQTPATAAGSGYAQSKWVVEKLSEKAHEKTGLPVAVLRIGQMSGDSVNGIWNETEAWPLLFKSANTVGALPVVDEHPSWLPVDYAGEAIVEIILNASKPAARVYNIVNPNTETNFEDMLDWIAEAGLEVTDVIHNAWPVNFVMNIDSFDEHIGGAVNLMNLALETPWAEPATFLFSSSISSRMASPEEFCDEDFPQTPATAAGTGYAQSKWVVEKLSEKASEKTGLPVAVTRIGQMSGDSVHGIWNETEAWPLLIKSANTIGALPVVDEHPSWLPVDYAGEAIAEITLNVSKPAARVYNIVNPNTETNFKDMVEWIAEAGLKFDKVDRLAWLDRLATSEQEPAKNPTIKLLGFFNALYGSDFRQQIVFRTDETLKWGPALGRAPPITKEIVAKWIGHWKETGFLQ</sequence>
<dbReference type="PROSITE" id="PS00455">
    <property type="entry name" value="AMP_BINDING"/>
    <property type="match status" value="1"/>
</dbReference>
<evidence type="ECO:0000256" key="2">
    <source>
        <dbReference type="ARBA" id="ARBA00022553"/>
    </source>
</evidence>
<dbReference type="InterPro" id="IPR020806">
    <property type="entry name" value="PKS_PP-bd"/>
</dbReference>
<feature type="domain" description="Carrier" evidence="3">
    <location>
        <begin position="553"/>
        <end position="631"/>
    </location>
</feature>
<dbReference type="Proteomes" id="UP000054007">
    <property type="component" value="Unassembled WGS sequence"/>
</dbReference>
<dbReference type="InterPro" id="IPR000873">
    <property type="entry name" value="AMP-dep_synth/lig_dom"/>
</dbReference>
<dbReference type="Pfam" id="PF00501">
    <property type="entry name" value="AMP-binding"/>
    <property type="match status" value="1"/>
</dbReference>
<dbReference type="InterPro" id="IPR036736">
    <property type="entry name" value="ACP-like_sf"/>
</dbReference>
<dbReference type="InterPro" id="IPR036291">
    <property type="entry name" value="NAD(P)-bd_dom_sf"/>
</dbReference>
<evidence type="ECO:0000256" key="1">
    <source>
        <dbReference type="ARBA" id="ARBA00022450"/>
    </source>
</evidence>
<dbReference type="PROSITE" id="PS50075">
    <property type="entry name" value="CARRIER"/>
    <property type="match status" value="1"/>
</dbReference>